<dbReference type="Pfam" id="PF12019">
    <property type="entry name" value="GspH"/>
    <property type="match status" value="1"/>
</dbReference>
<evidence type="ECO:0000259" key="12">
    <source>
        <dbReference type="Pfam" id="PF12019"/>
    </source>
</evidence>
<feature type="transmembrane region" description="Helical" evidence="11">
    <location>
        <begin position="12"/>
        <end position="33"/>
    </location>
</feature>
<dbReference type="EMBL" id="JBDKXB010000004">
    <property type="protein sequence ID" value="MEY6431683.1"/>
    <property type="molecule type" value="Genomic_DNA"/>
</dbReference>
<keyword evidence="7 11" id="KW-1133">Transmembrane helix</keyword>
<comment type="similarity">
    <text evidence="9">Belongs to the GSP H family.</text>
</comment>
<feature type="domain" description="General secretion pathway GspH" evidence="12">
    <location>
        <begin position="49"/>
        <end position="162"/>
    </location>
</feature>
<evidence type="ECO:0000313" key="14">
    <source>
        <dbReference type="Proteomes" id="UP001564408"/>
    </source>
</evidence>
<keyword evidence="8 11" id="KW-0472">Membrane</keyword>
<evidence type="ECO:0000256" key="2">
    <source>
        <dbReference type="ARBA" id="ARBA00021549"/>
    </source>
</evidence>
<dbReference type="InterPro" id="IPR045584">
    <property type="entry name" value="Pilin-like"/>
</dbReference>
<reference evidence="13 14" key="1">
    <citation type="submission" date="2024-05" db="EMBL/GenBank/DDBJ databases">
        <title>Genome Sequence and Characterization of the New Strain Purple Sulfur Bacterium of Genus Thioalkalicoccus.</title>
        <authorList>
            <person name="Bryantseva I.A."/>
            <person name="Kyndt J.A."/>
            <person name="Imhoff J.F."/>
        </authorList>
    </citation>
    <scope>NUCLEOTIDE SEQUENCE [LARGE SCALE GENOMIC DNA]</scope>
    <source>
        <strain evidence="13 14">Um2</strain>
    </source>
</reference>
<evidence type="ECO:0000256" key="4">
    <source>
        <dbReference type="ARBA" id="ARBA00022481"/>
    </source>
</evidence>
<name>A0ABV4BEI5_9GAMM</name>
<keyword evidence="5" id="KW-0997">Cell inner membrane</keyword>
<keyword evidence="6 11" id="KW-0812">Transmembrane</keyword>
<evidence type="ECO:0000256" key="11">
    <source>
        <dbReference type="SAM" id="Phobius"/>
    </source>
</evidence>
<keyword evidence="4" id="KW-0488">Methylation</keyword>
<evidence type="ECO:0000256" key="8">
    <source>
        <dbReference type="ARBA" id="ARBA00023136"/>
    </source>
</evidence>
<dbReference type="InterPro" id="IPR022346">
    <property type="entry name" value="T2SS_GspH"/>
</dbReference>
<dbReference type="Gene3D" id="3.55.40.10">
    <property type="entry name" value="minor pseudopilin epsh domain"/>
    <property type="match status" value="1"/>
</dbReference>
<evidence type="ECO:0000256" key="3">
    <source>
        <dbReference type="ARBA" id="ARBA00022475"/>
    </source>
</evidence>
<evidence type="ECO:0000256" key="6">
    <source>
        <dbReference type="ARBA" id="ARBA00022692"/>
    </source>
</evidence>
<dbReference type="Proteomes" id="UP001564408">
    <property type="component" value="Unassembled WGS sequence"/>
</dbReference>
<evidence type="ECO:0000256" key="10">
    <source>
        <dbReference type="ARBA" id="ARBA00030775"/>
    </source>
</evidence>
<sequence>MVAKPARRALQGVTLIELLVTLSIVAVLLTIGVPPMADLIARNRMATSVNGLLAHLQLARSEAVKRGVRVFVCPSHDGLTCTGGYSWHQGYLVTLDPDDPDGVLRRSNGTNPAAIQVTTNRLRVTYQPDGTSGGSNLTFRFCDQRAQAAASDHRRVIVSNVGRPRTQVPTGTNPCA</sequence>
<evidence type="ECO:0000256" key="7">
    <source>
        <dbReference type="ARBA" id="ARBA00022989"/>
    </source>
</evidence>
<organism evidence="13 14">
    <name type="scientific">Thioalkalicoccus limnaeus</name>
    <dbReference type="NCBI Taxonomy" id="120681"/>
    <lineage>
        <taxon>Bacteria</taxon>
        <taxon>Pseudomonadati</taxon>
        <taxon>Pseudomonadota</taxon>
        <taxon>Gammaproteobacteria</taxon>
        <taxon>Chromatiales</taxon>
        <taxon>Chromatiaceae</taxon>
        <taxon>Thioalkalicoccus</taxon>
    </lineage>
</organism>
<dbReference type="SUPFAM" id="SSF54523">
    <property type="entry name" value="Pili subunits"/>
    <property type="match status" value="1"/>
</dbReference>
<dbReference type="RefSeq" id="WP_369666066.1">
    <property type="nucleotide sequence ID" value="NZ_JBDKXB010000004.1"/>
</dbReference>
<dbReference type="PROSITE" id="PS00409">
    <property type="entry name" value="PROKAR_NTER_METHYL"/>
    <property type="match status" value="1"/>
</dbReference>
<evidence type="ECO:0000256" key="5">
    <source>
        <dbReference type="ARBA" id="ARBA00022519"/>
    </source>
</evidence>
<evidence type="ECO:0000313" key="13">
    <source>
        <dbReference type="EMBL" id="MEY6431683.1"/>
    </source>
</evidence>
<accession>A0ABV4BEI5</accession>
<comment type="subcellular location">
    <subcellularLocation>
        <location evidence="1">Cell inner membrane</location>
        <topology evidence="1">Single-pass membrane protein</topology>
    </subcellularLocation>
</comment>
<protein>
    <recommendedName>
        <fullName evidence="2">Type II secretion system protein H</fullName>
    </recommendedName>
    <alternativeName>
        <fullName evidence="10">General secretion pathway protein H</fullName>
    </alternativeName>
</protein>
<gene>
    <name evidence="13" type="ORF">ABC977_04585</name>
</gene>
<dbReference type="NCBIfam" id="TIGR02532">
    <property type="entry name" value="IV_pilin_GFxxxE"/>
    <property type="match status" value="1"/>
</dbReference>
<dbReference type="InterPro" id="IPR012902">
    <property type="entry name" value="N_methyl_site"/>
</dbReference>
<keyword evidence="3" id="KW-1003">Cell membrane</keyword>
<evidence type="ECO:0000256" key="1">
    <source>
        <dbReference type="ARBA" id="ARBA00004377"/>
    </source>
</evidence>
<comment type="caution">
    <text evidence="13">The sequence shown here is derived from an EMBL/GenBank/DDBJ whole genome shotgun (WGS) entry which is preliminary data.</text>
</comment>
<proteinExistence type="inferred from homology"/>
<keyword evidence="14" id="KW-1185">Reference proteome</keyword>
<dbReference type="Pfam" id="PF07963">
    <property type="entry name" value="N_methyl"/>
    <property type="match status" value="1"/>
</dbReference>
<evidence type="ECO:0000256" key="9">
    <source>
        <dbReference type="ARBA" id="ARBA00025772"/>
    </source>
</evidence>